<dbReference type="Proteomes" id="UP000887576">
    <property type="component" value="Unplaced"/>
</dbReference>
<protein>
    <submittedName>
        <fullName evidence="2">Gustatory receptor</fullName>
    </submittedName>
</protein>
<organism evidence="1 2">
    <name type="scientific">Panagrolaimus sp. JU765</name>
    <dbReference type="NCBI Taxonomy" id="591449"/>
    <lineage>
        <taxon>Eukaryota</taxon>
        <taxon>Metazoa</taxon>
        <taxon>Ecdysozoa</taxon>
        <taxon>Nematoda</taxon>
        <taxon>Chromadorea</taxon>
        <taxon>Rhabditida</taxon>
        <taxon>Tylenchina</taxon>
        <taxon>Panagrolaimomorpha</taxon>
        <taxon>Panagrolaimoidea</taxon>
        <taxon>Panagrolaimidae</taxon>
        <taxon>Panagrolaimus</taxon>
    </lineage>
</organism>
<proteinExistence type="predicted"/>
<sequence>MAFFGNLVDEVSKSKELTEHRTLLKMFKIPFSRELMTSNLLMNNYGRTVRTLHQKLQFACGNDKILTNLHALGLHCDKKPRHERNPNTISPSDFELHIFLENVHVAIRIIFLILVLLSNSYTYLNLRTSVKAMDYTSIQLIRFMLSANLLFFFSELWLLCESFFPIIPQKELIEFTFDDDYNFDLWEKTTFFLNMESVRMILDYRYDSLFLASMMRTLLIFQNILINISRIYAAIILVAVMFCVLYDVRKLYGGRLKKTAKMNKIMKTILISSFFIVTGSYITTGCLLFLLIGSISYALANENVDCEQKNFDSFAIRAHSYLMAIFFIITIFAAFILFCYHKIEETIAPFISKIVQEEMQKTTANLLFAT</sequence>
<reference evidence="2" key="1">
    <citation type="submission" date="2022-11" db="UniProtKB">
        <authorList>
            <consortium name="WormBaseParasite"/>
        </authorList>
    </citation>
    <scope>IDENTIFICATION</scope>
</reference>
<dbReference type="WBParaSite" id="JU765_v2.g7157.t1">
    <property type="protein sequence ID" value="JU765_v2.g7157.t1"/>
    <property type="gene ID" value="JU765_v2.g7157"/>
</dbReference>
<evidence type="ECO:0000313" key="1">
    <source>
        <dbReference type="Proteomes" id="UP000887576"/>
    </source>
</evidence>
<name>A0AC34RJA9_9BILA</name>
<evidence type="ECO:0000313" key="2">
    <source>
        <dbReference type="WBParaSite" id="JU765_v2.g7157.t1"/>
    </source>
</evidence>
<accession>A0AC34RJA9</accession>